<feature type="domain" description="PSI" evidence="4">
    <location>
        <begin position="194"/>
        <end position="243"/>
    </location>
</feature>
<evidence type="ECO:0000313" key="5">
    <source>
        <dbReference type="EMBL" id="KAJ4460305.1"/>
    </source>
</evidence>
<dbReference type="Proteomes" id="UP001141327">
    <property type="component" value="Unassembled WGS sequence"/>
</dbReference>
<accession>A0ABQ8UU97</accession>
<organism evidence="5 6">
    <name type="scientific">Paratrimastix pyriformis</name>
    <dbReference type="NCBI Taxonomy" id="342808"/>
    <lineage>
        <taxon>Eukaryota</taxon>
        <taxon>Metamonada</taxon>
        <taxon>Preaxostyla</taxon>
        <taxon>Paratrimastigidae</taxon>
        <taxon>Paratrimastix</taxon>
    </lineage>
</organism>
<keyword evidence="1" id="KW-0325">Glycoprotein</keyword>
<evidence type="ECO:0000259" key="4">
    <source>
        <dbReference type="SMART" id="SM00423"/>
    </source>
</evidence>
<dbReference type="EMBL" id="JAPMOS010000013">
    <property type="protein sequence ID" value="KAJ4460305.1"/>
    <property type="molecule type" value="Genomic_DNA"/>
</dbReference>
<dbReference type="InterPro" id="IPR016201">
    <property type="entry name" value="PSI"/>
</dbReference>
<comment type="caution">
    <text evidence="5">The sequence shown here is derived from an EMBL/GenBank/DDBJ whole genome shotgun (WGS) entry which is preliminary data.</text>
</comment>
<evidence type="ECO:0000256" key="2">
    <source>
        <dbReference type="SAM" id="MobiDB-lite"/>
    </source>
</evidence>
<sequence>MPFLAGSLTITIVLCGADRRFPGCCPEWRLWCIIKVGPCTLLSIHYCCLSSRSWSASISWFSLCVAASMARVDEPTANKTVANDCDCIGCGEEFTFRNTWNVSPRTPCEEGQLISINSFKVATTDGSGLNVHLYDDCSGGAFYPYYEESSVTCLNRGQQSILNGRSFCFAYECKNLVYSCPTKESLSFSCLYAACSSLKTCSQCRTNTLCGWCASTGTCVGGAEAGPTSATCATGSWYYAKCPSTPTPTPTPGCSPRPQPAPVPTPTPTRSWHSGALATASASLGLVMTLLAVAMM</sequence>
<keyword evidence="3" id="KW-1133">Transmembrane helix</keyword>
<keyword evidence="3" id="KW-0472">Membrane</keyword>
<feature type="transmembrane region" description="Helical" evidence="3">
    <location>
        <begin position="272"/>
        <end position="294"/>
    </location>
</feature>
<evidence type="ECO:0000313" key="6">
    <source>
        <dbReference type="Proteomes" id="UP001141327"/>
    </source>
</evidence>
<proteinExistence type="predicted"/>
<reference evidence="5" key="1">
    <citation type="journal article" date="2022" name="bioRxiv">
        <title>Genomics of Preaxostyla Flagellates Illuminates Evolutionary Transitions and the Path Towards Mitochondrial Loss.</title>
        <authorList>
            <person name="Novak L.V.F."/>
            <person name="Treitli S.C."/>
            <person name="Pyrih J."/>
            <person name="Halakuc P."/>
            <person name="Pipaliya S.V."/>
            <person name="Vacek V."/>
            <person name="Brzon O."/>
            <person name="Soukal P."/>
            <person name="Eme L."/>
            <person name="Dacks J.B."/>
            <person name="Karnkowska A."/>
            <person name="Elias M."/>
            <person name="Hampl V."/>
        </authorList>
    </citation>
    <scope>NUCLEOTIDE SEQUENCE</scope>
    <source>
        <strain evidence="5">RCP-MX</strain>
    </source>
</reference>
<feature type="compositionally biased region" description="Pro residues" evidence="2">
    <location>
        <begin position="250"/>
        <end position="267"/>
    </location>
</feature>
<name>A0ABQ8UU97_9EUKA</name>
<gene>
    <name evidence="5" type="ORF">PAPYR_3312</name>
</gene>
<evidence type="ECO:0000256" key="1">
    <source>
        <dbReference type="ARBA" id="ARBA00023180"/>
    </source>
</evidence>
<dbReference type="SMART" id="SM00423">
    <property type="entry name" value="PSI"/>
    <property type="match status" value="1"/>
</dbReference>
<feature type="region of interest" description="Disordered" evidence="2">
    <location>
        <begin position="250"/>
        <end position="272"/>
    </location>
</feature>
<evidence type="ECO:0000256" key="3">
    <source>
        <dbReference type="SAM" id="Phobius"/>
    </source>
</evidence>
<keyword evidence="3" id="KW-0812">Transmembrane</keyword>
<protein>
    <recommendedName>
        <fullName evidence="4">PSI domain-containing protein</fullName>
    </recommendedName>
</protein>
<keyword evidence="6" id="KW-1185">Reference proteome</keyword>